<gene>
    <name evidence="2" type="primary">LOC142167867</name>
</gene>
<sequence>MLQSLRDNLTQAQSRMKFYADKLRSERVLMVGDLVYLKLHPYQQSSIDVRRNVKLCAHIYGPYKVMQRIGTVAYRLELPEGSQLHPIFHISKLKKRVGPSITPQLQPPICDGER</sequence>
<proteinExistence type="predicted"/>
<reference evidence="2" key="2">
    <citation type="submission" date="2025-08" db="UniProtKB">
        <authorList>
            <consortium name="RefSeq"/>
        </authorList>
    </citation>
    <scope>IDENTIFICATION</scope>
    <source>
        <tissue evidence="2">Leaf</tissue>
    </source>
</reference>
<organism evidence="1 2">
    <name type="scientific">Nicotiana tabacum</name>
    <name type="common">Common tobacco</name>
    <dbReference type="NCBI Taxonomy" id="4097"/>
    <lineage>
        <taxon>Eukaryota</taxon>
        <taxon>Viridiplantae</taxon>
        <taxon>Streptophyta</taxon>
        <taxon>Embryophyta</taxon>
        <taxon>Tracheophyta</taxon>
        <taxon>Spermatophyta</taxon>
        <taxon>Magnoliopsida</taxon>
        <taxon>eudicotyledons</taxon>
        <taxon>Gunneridae</taxon>
        <taxon>Pentapetalae</taxon>
        <taxon>asterids</taxon>
        <taxon>lamiids</taxon>
        <taxon>Solanales</taxon>
        <taxon>Solanaceae</taxon>
        <taxon>Nicotianoideae</taxon>
        <taxon>Nicotianeae</taxon>
        <taxon>Nicotiana</taxon>
    </lineage>
</organism>
<name>A0AC58SH12_TOBAC</name>
<dbReference type="RefSeq" id="XP_075084265.1">
    <property type="nucleotide sequence ID" value="XM_075228164.1"/>
</dbReference>
<reference evidence="1" key="1">
    <citation type="journal article" date="2014" name="Nat. Commun.">
        <title>The tobacco genome sequence and its comparison with those of tomato and potato.</title>
        <authorList>
            <person name="Sierro N."/>
            <person name="Battey J.N."/>
            <person name="Ouadi S."/>
            <person name="Bakaher N."/>
            <person name="Bovet L."/>
            <person name="Willig A."/>
            <person name="Goepfert S."/>
            <person name="Peitsch M.C."/>
            <person name="Ivanov N.V."/>
        </authorList>
    </citation>
    <scope>NUCLEOTIDE SEQUENCE [LARGE SCALE GENOMIC DNA]</scope>
</reference>
<protein>
    <submittedName>
        <fullName evidence="2">Uncharacterized protein LOC142167867</fullName>
    </submittedName>
</protein>
<dbReference type="Proteomes" id="UP000790787">
    <property type="component" value="Chromosome 2"/>
</dbReference>
<evidence type="ECO:0000313" key="1">
    <source>
        <dbReference type="Proteomes" id="UP000790787"/>
    </source>
</evidence>
<keyword evidence="1" id="KW-1185">Reference proteome</keyword>
<evidence type="ECO:0000313" key="2">
    <source>
        <dbReference type="RefSeq" id="XP_075084265.1"/>
    </source>
</evidence>
<accession>A0AC58SH12</accession>